<keyword evidence="4" id="KW-1185">Reference proteome</keyword>
<dbReference type="RefSeq" id="XP_069201314.1">
    <property type="nucleotide sequence ID" value="XM_069341243.1"/>
</dbReference>
<feature type="compositionally biased region" description="Low complexity" evidence="1">
    <location>
        <begin position="120"/>
        <end position="129"/>
    </location>
</feature>
<feature type="compositionally biased region" description="Acidic residues" evidence="1">
    <location>
        <begin position="240"/>
        <end position="249"/>
    </location>
</feature>
<dbReference type="CDD" id="cd23787">
    <property type="entry name" value="RWD_CSM1"/>
    <property type="match status" value="1"/>
</dbReference>
<feature type="compositionally biased region" description="Basic and acidic residues" evidence="1">
    <location>
        <begin position="131"/>
        <end position="157"/>
    </location>
</feature>
<dbReference type="InterPro" id="IPR020981">
    <property type="entry name" value="Csm1/Pcs1_C"/>
</dbReference>
<feature type="compositionally biased region" description="Low complexity" evidence="1">
    <location>
        <begin position="66"/>
        <end position="82"/>
    </location>
</feature>
<dbReference type="Proteomes" id="UP001562354">
    <property type="component" value="Unassembled WGS sequence"/>
</dbReference>
<feature type="region of interest" description="Disordered" evidence="1">
    <location>
        <begin position="1"/>
        <end position="322"/>
    </location>
</feature>
<dbReference type="Gene3D" id="3.90.1150.80">
    <property type="match status" value="1"/>
</dbReference>
<evidence type="ECO:0000259" key="2">
    <source>
        <dbReference type="Pfam" id="PF12539"/>
    </source>
</evidence>
<feature type="domain" description="Monopolin complex subunit Csm1/Pcs1 C-terminal" evidence="2">
    <location>
        <begin position="484"/>
        <end position="581"/>
    </location>
</feature>
<dbReference type="GeneID" id="95975683"/>
<evidence type="ECO:0000256" key="1">
    <source>
        <dbReference type="SAM" id="MobiDB-lite"/>
    </source>
</evidence>
<feature type="region of interest" description="Disordered" evidence="1">
    <location>
        <begin position="437"/>
        <end position="474"/>
    </location>
</feature>
<feature type="compositionally biased region" description="Polar residues" evidence="1">
    <location>
        <begin position="383"/>
        <end position="392"/>
    </location>
</feature>
<feature type="compositionally biased region" description="Basic and acidic residues" evidence="1">
    <location>
        <begin position="437"/>
        <end position="446"/>
    </location>
</feature>
<feature type="region of interest" description="Disordered" evidence="1">
    <location>
        <begin position="526"/>
        <end position="545"/>
    </location>
</feature>
<dbReference type="Gene3D" id="1.20.5.1700">
    <property type="match status" value="1"/>
</dbReference>
<evidence type="ECO:0000313" key="3">
    <source>
        <dbReference type="EMBL" id="KAL1305040.1"/>
    </source>
</evidence>
<dbReference type="InterPro" id="IPR040349">
    <property type="entry name" value="Csm1/Pcs1"/>
</dbReference>
<sequence>MAPRTAAARHVDESDLADDLLNPELVDADEEPQPAQPVINRTVVKKKPSAASAKQCRATATDPAVKKTSATRAASSKSSGASKETKAPREALKDRTNMTDGADDANKTEEVDEFDDDDAAAPVAGSAPVKTDQKVKKARATTDPREAADHQQDHHQEEEAEAPPAKKPRLPKTKAAAATSTATSKEIPDSQVAPTKVPKTKLVKRGAAPTSDVERKTRCTIPEAQVEPQPEEASQTIEAPEPDNMDIDQEAPQPVKPSRSSSQQRRQPLPTTSRARSSSTQARQYGARRSGGSRAGSRAGSVSDTERRLLTDHSSTTATATAKKLQDMTRRYDDMRIKYESLQEIAQNAAESNFDRLKKLSDEKTRDANALIASLQKQVQDLRKSTSQVTSESARRQSRISQLETTNEKLREDHKSSTASLAEAQNEIKSLNARLDAARKTAHQSDKLPTSSSGTTASRSAAAAAALNNTSNANGPEALKHAALKEELYRDLTGLIINSVKRRDDEDEFSCIQTGRNGTLHFHLTISNDSSSANPKTPTSKAQSYEDTEFAYEPLLDEQRDRELIDVVLPDYLAEEICFPRGHAVKFYTKVVESMTRRVIVEDDDEDGDEGAAGAGHDGE</sequence>
<feature type="compositionally biased region" description="Low complexity" evidence="1">
    <location>
        <begin position="450"/>
        <end position="474"/>
    </location>
</feature>
<comment type="caution">
    <text evidence="3">The sequence shown here is derived from an EMBL/GenBank/DDBJ whole genome shotgun (WGS) entry which is preliminary data.</text>
</comment>
<feature type="compositionally biased region" description="Basic and acidic residues" evidence="1">
    <location>
        <begin position="406"/>
        <end position="416"/>
    </location>
</feature>
<dbReference type="PANTHER" id="PTHR28006">
    <property type="entry name" value="MONOPOLIN COMPLEX SUBUNIT CSM1"/>
    <property type="match status" value="1"/>
</dbReference>
<dbReference type="PANTHER" id="PTHR28006:SF1">
    <property type="entry name" value="MONOPOLIN COMPLEX SUBUNIT CSM1"/>
    <property type="match status" value="1"/>
</dbReference>
<reference evidence="3 4" key="1">
    <citation type="submission" date="2024-07" db="EMBL/GenBank/DDBJ databases">
        <title>Draft sequence of the Neodothiora populina.</title>
        <authorList>
            <person name="Drown D.D."/>
            <person name="Schuette U.S."/>
            <person name="Buechlein A.B."/>
            <person name="Rusch D.R."/>
            <person name="Winton L.W."/>
            <person name="Adams G.A."/>
        </authorList>
    </citation>
    <scope>NUCLEOTIDE SEQUENCE [LARGE SCALE GENOMIC DNA]</scope>
    <source>
        <strain evidence="3 4">CPC 39397</strain>
    </source>
</reference>
<feature type="compositionally biased region" description="Low complexity" evidence="1">
    <location>
        <begin position="252"/>
        <end position="301"/>
    </location>
</feature>
<name>A0ABR3PFY1_9PEZI</name>
<feature type="region of interest" description="Disordered" evidence="1">
    <location>
        <begin position="383"/>
        <end position="422"/>
    </location>
</feature>
<gene>
    <name evidence="3" type="ORF">AAFC00_001981</name>
</gene>
<feature type="compositionally biased region" description="Basic and acidic residues" evidence="1">
    <location>
        <begin position="83"/>
        <end position="97"/>
    </location>
</feature>
<proteinExistence type="predicted"/>
<feature type="compositionally biased region" description="Low complexity" evidence="1">
    <location>
        <begin position="173"/>
        <end position="185"/>
    </location>
</feature>
<protein>
    <recommendedName>
        <fullName evidence="2">Monopolin complex subunit Csm1/Pcs1 C-terminal domain-containing protein</fullName>
    </recommendedName>
</protein>
<feature type="compositionally biased region" description="Acidic residues" evidence="1">
    <location>
        <begin position="110"/>
        <end position="119"/>
    </location>
</feature>
<feature type="compositionally biased region" description="Low complexity" evidence="1">
    <location>
        <begin position="222"/>
        <end position="233"/>
    </location>
</feature>
<dbReference type="InterPro" id="IPR038608">
    <property type="entry name" value="Csm1/Pcs1_C_sf"/>
</dbReference>
<accession>A0ABR3PFY1</accession>
<dbReference type="Pfam" id="PF12539">
    <property type="entry name" value="Csm1"/>
    <property type="match status" value="1"/>
</dbReference>
<evidence type="ECO:0000313" key="4">
    <source>
        <dbReference type="Proteomes" id="UP001562354"/>
    </source>
</evidence>
<dbReference type="EMBL" id="JBFMKM010000007">
    <property type="protein sequence ID" value="KAL1305040.1"/>
    <property type="molecule type" value="Genomic_DNA"/>
</dbReference>
<organism evidence="3 4">
    <name type="scientific">Neodothiora populina</name>
    <dbReference type="NCBI Taxonomy" id="2781224"/>
    <lineage>
        <taxon>Eukaryota</taxon>
        <taxon>Fungi</taxon>
        <taxon>Dikarya</taxon>
        <taxon>Ascomycota</taxon>
        <taxon>Pezizomycotina</taxon>
        <taxon>Dothideomycetes</taxon>
        <taxon>Dothideomycetidae</taxon>
        <taxon>Dothideales</taxon>
        <taxon>Dothioraceae</taxon>
        <taxon>Neodothiora</taxon>
    </lineage>
</organism>